<sequence length="182" mass="21140">MWRIIKDGDFIPRIDQTDATFVEKKEANWTIDEKSKVLINSKSQLFLSCALSKEEGERVDECDTARKVWGTLQTHHEGTSHVKETRIDIGIRKFKIFEINEGETIDKMYSKFTTIVNEMRYLGKAYSVQDMEDKLVKKSKIISLKASQNSPSIQQANEKSDSEENQEHVDEEISLSQERYKE</sequence>
<reference evidence="3" key="2">
    <citation type="submission" date="2025-08" db="UniProtKB">
        <authorList>
            <consortium name="RefSeq"/>
        </authorList>
    </citation>
    <scope>IDENTIFICATION</scope>
    <source>
        <tissue evidence="3">Etiolated seedlings</tissue>
    </source>
</reference>
<dbReference type="PANTHER" id="PTHR34676">
    <property type="entry name" value="DUF4219 DOMAIN-CONTAINING PROTEIN-RELATED"/>
    <property type="match status" value="1"/>
</dbReference>
<dbReference type="STRING" id="3827.A0A1S2Y196"/>
<organism evidence="2 3">
    <name type="scientific">Cicer arietinum</name>
    <name type="common">Chickpea</name>
    <name type="synonym">Garbanzo</name>
    <dbReference type="NCBI Taxonomy" id="3827"/>
    <lineage>
        <taxon>Eukaryota</taxon>
        <taxon>Viridiplantae</taxon>
        <taxon>Streptophyta</taxon>
        <taxon>Embryophyta</taxon>
        <taxon>Tracheophyta</taxon>
        <taxon>Spermatophyta</taxon>
        <taxon>Magnoliopsida</taxon>
        <taxon>eudicotyledons</taxon>
        <taxon>Gunneridae</taxon>
        <taxon>Pentapetalae</taxon>
        <taxon>rosids</taxon>
        <taxon>fabids</taxon>
        <taxon>Fabales</taxon>
        <taxon>Fabaceae</taxon>
        <taxon>Papilionoideae</taxon>
        <taxon>50 kb inversion clade</taxon>
        <taxon>NPAAA clade</taxon>
        <taxon>Hologalegina</taxon>
        <taxon>IRL clade</taxon>
        <taxon>Cicereae</taxon>
        <taxon>Cicer</taxon>
    </lineage>
</organism>
<dbReference type="GeneID" id="101515010"/>
<name>A0A1S2Y196_CICAR</name>
<dbReference type="KEGG" id="cam:101515010"/>
<dbReference type="eggNOG" id="KOG0017">
    <property type="taxonomic scope" value="Eukaryota"/>
</dbReference>
<feature type="compositionally biased region" description="Basic and acidic residues" evidence="1">
    <location>
        <begin position="158"/>
        <end position="168"/>
    </location>
</feature>
<dbReference type="PANTHER" id="PTHR34676:SF17">
    <property type="entry name" value="OS06G0684500 PROTEIN"/>
    <property type="match status" value="1"/>
</dbReference>
<dbReference type="PaxDb" id="3827-XP_004497691.1"/>
<evidence type="ECO:0000313" key="2">
    <source>
        <dbReference type="Proteomes" id="UP000087171"/>
    </source>
</evidence>
<accession>A0A1S2Y196</accession>
<keyword evidence="2" id="KW-1185">Reference proteome</keyword>
<dbReference type="AlphaFoldDB" id="A0A1S2Y196"/>
<dbReference type="Pfam" id="PF14223">
    <property type="entry name" value="Retrotran_gag_2"/>
    <property type="match status" value="1"/>
</dbReference>
<evidence type="ECO:0000256" key="1">
    <source>
        <dbReference type="SAM" id="MobiDB-lite"/>
    </source>
</evidence>
<feature type="compositionally biased region" description="Polar residues" evidence="1">
    <location>
        <begin position="147"/>
        <end position="157"/>
    </location>
</feature>
<reference evidence="2" key="1">
    <citation type="journal article" date="2013" name="Nat. Biotechnol.">
        <title>Draft genome sequence of chickpea (Cicer arietinum) provides a resource for trait improvement.</title>
        <authorList>
            <person name="Varshney R.K."/>
            <person name="Song C."/>
            <person name="Saxena R.K."/>
            <person name="Azam S."/>
            <person name="Yu S."/>
            <person name="Sharpe A.G."/>
            <person name="Cannon S."/>
            <person name="Baek J."/>
            <person name="Rosen B.D."/>
            <person name="Tar'an B."/>
            <person name="Millan T."/>
            <person name="Zhang X."/>
            <person name="Ramsay L.D."/>
            <person name="Iwata A."/>
            <person name="Wang Y."/>
            <person name="Nelson W."/>
            <person name="Farmer A.D."/>
            <person name="Gaur P.M."/>
            <person name="Soderlund C."/>
            <person name="Penmetsa R.V."/>
            <person name="Xu C."/>
            <person name="Bharti A.K."/>
            <person name="He W."/>
            <person name="Winter P."/>
            <person name="Zhao S."/>
            <person name="Hane J.K."/>
            <person name="Carrasquilla-Garcia N."/>
            <person name="Condie J.A."/>
            <person name="Upadhyaya H.D."/>
            <person name="Luo M.C."/>
            <person name="Thudi M."/>
            <person name="Gowda C.L."/>
            <person name="Singh N.P."/>
            <person name="Lichtenzveig J."/>
            <person name="Gali K.K."/>
            <person name="Rubio J."/>
            <person name="Nadarajan N."/>
            <person name="Dolezel J."/>
            <person name="Bansal K.C."/>
            <person name="Xu X."/>
            <person name="Edwards D."/>
            <person name="Zhang G."/>
            <person name="Kahl G."/>
            <person name="Gil J."/>
            <person name="Singh K.B."/>
            <person name="Datta S.K."/>
            <person name="Jackson S.A."/>
            <person name="Wang J."/>
            <person name="Cook D.R."/>
        </authorList>
    </citation>
    <scope>NUCLEOTIDE SEQUENCE [LARGE SCALE GENOMIC DNA]</scope>
    <source>
        <strain evidence="2">cv. CDC Frontier</strain>
    </source>
</reference>
<protein>
    <submittedName>
        <fullName evidence="3">Uncharacterized protein LOC101515010</fullName>
    </submittedName>
</protein>
<feature type="region of interest" description="Disordered" evidence="1">
    <location>
        <begin position="147"/>
        <end position="182"/>
    </location>
</feature>
<dbReference type="RefSeq" id="XP_004497691.1">
    <property type="nucleotide sequence ID" value="XM_004497634.1"/>
</dbReference>
<proteinExistence type="predicted"/>
<evidence type="ECO:0000313" key="3">
    <source>
        <dbReference type="RefSeq" id="XP_004497691.1"/>
    </source>
</evidence>
<dbReference type="Proteomes" id="UP000087171">
    <property type="component" value="Chromosome Ca4"/>
</dbReference>
<gene>
    <name evidence="3" type="primary">LOC101515010</name>
</gene>